<keyword evidence="1" id="KW-0472">Membrane</keyword>
<keyword evidence="1" id="KW-1133">Transmembrane helix</keyword>
<sequence>MWTTRTRTSLHITERRGTTTGGMLRACLDSVSGRIGKDVARLIADDDDETSGLGLLAVVFCCFGFAAAVVAAAFFFFILFIERDVTDERPPKAESLRLRRMCDTELCLLMEALRLDFLQGMANGWLTLAPREREADEREEARRRDRLRLRGSGMRSMEIWIEIVSKSIAPV</sequence>
<dbReference type="EMBL" id="HBIV01010873">
    <property type="protein sequence ID" value="CAE0656410.1"/>
    <property type="molecule type" value="Transcribed_RNA"/>
</dbReference>
<gene>
    <name evidence="2" type="ORF">LGLO00237_LOCUS8144</name>
</gene>
<evidence type="ECO:0000256" key="1">
    <source>
        <dbReference type="SAM" id="Phobius"/>
    </source>
</evidence>
<organism evidence="2">
    <name type="scientific">Lotharella globosa</name>
    <dbReference type="NCBI Taxonomy" id="91324"/>
    <lineage>
        <taxon>Eukaryota</taxon>
        <taxon>Sar</taxon>
        <taxon>Rhizaria</taxon>
        <taxon>Cercozoa</taxon>
        <taxon>Chlorarachniophyceae</taxon>
        <taxon>Lotharella</taxon>
    </lineage>
</organism>
<dbReference type="AlphaFoldDB" id="A0A7S3YML9"/>
<accession>A0A7S3YML9</accession>
<evidence type="ECO:0000313" key="2">
    <source>
        <dbReference type="EMBL" id="CAE0656410.1"/>
    </source>
</evidence>
<feature type="transmembrane region" description="Helical" evidence="1">
    <location>
        <begin position="55"/>
        <end position="81"/>
    </location>
</feature>
<keyword evidence="1" id="KW-0812">Transmembrane</keyword>
<protein>
    <submittedName>
        <fullName evidence="2">Uncharacterized protein</fullName>
    </submittedName>
</protein>
<reference evidence="2" key="1">
    <citation type="submission" date="2021-01" db="EMBL/GenBank/DDBJ databases">
        <authorList>
            <person name="Corre E."/>
            <person name="Pelletier E."/>
            <person name="Niang G."/>
            <person name="Scheremetjew M."/>
            <person name="Finn R."/>
            <person name="Kale V."/>
            <person name="Holt S."/>
            <person name="Cochrane G."/>
            <person name="Meng A."/>
            <person name="Brown T."/>
            <person name="Cohen L."/>
        </authorList>
    </citation>
    <scope>NUCLEOTIDE SEQUENCE</scope>
    <source>
        <strain evidence="2">CCCM811</strain>
    </source>
</reference>
<proteinExistence type="predicted"/>
<name>A0A7S3YML9_9EUKA</name>